<accession>A0A6J7IKL7</accession>
<dbReference type="InterPro" id="IPR043777">
    <property type="entry name" value="DUF5719"/>
</dbReference>
<evidence type="ECO:0000313" key="1">
    <source>
        <dbReference type="EMBL" id="CAB4931793.1"/>
    </source>
</evidence>
<sequence>MKSAVSLRGMLLVGLVTAAIVGGGIVAKREIPAQVVEGERVVPIGSTVLLCPEPGAGADLGVRVTAAVVPGQVGQDGPSGSAAIDTLLGKKSESAEITAPAGQAEIAAFGRALPPISVRGVGSLAPGLIADQWSRDPRGQGRGMASTACGPAATEFWFVGGGAIAGRQTRVVLVNPDENSAVVDIIIHGPDGIIEAPAGRGLVVKGERRLVVRLDALVPGTKATAVHVIARTGRIGATVDDDQMSGLQSIGTDWIPSAAMPSKTVYVPGVLPGNGPRVLSVVAPGEDDANVKVRVLSAAGAFAPADRDSIRVAAGTVASIDMSLVTEKQPVTLELTSDTPIVAGVRQFIGGNKAQQDTTYSSGTLPFTGTSAVSGLPVREATTVNLMITAPTEDAVVDITLLPYRAGESVSTPTKPRRVKIQAGYVQWLAVDPPAGIDWFTAIVTPTNDSGPVLVAHRVREISKYGDLVTGYPWLPLRDTVTVPVAEEDLGLTIR</sequence>
<dbReference type="EMBL" id="CAFBNE010000006">
    <property type="protein sequence ID" value="CAB4931793.1"/>
    <property type="molecule type" value="Genomic_DNA"/>
</dbReference>
<dbReference type="AlphaFoldDB" id="A0A6J7IKL7"/>
<gene>
    <name evidence="1" type="ORF">UFOPK3772_00299</name>
</gene>
<organism evidence="1">
    <name type="scientific">freshwater metagenome</name>
    <dbReference type="NCBI Taxonomy" id="449393"/>
    <lineage>
        <taxon>unclassified sequences</taxon>
        <taxon>metagenomes</taxon>
        <taxon>ecological metagenomes</taxon>
    </lineage>
</organism>
<dbReference type="Pfam" id="PF18986">
    <property type="entry name" value="DUF5719"/>
    <property type="match status" value="1"/>
</dbReference>
<reference evidence="1" key="1">
    <citation type="submission" date="2020-05" db="EMBL/GenBank/DDBJ databases">
        <authorList>
            <person name="Chiriac C."/>
            <person name="Salcher M."/>
            <person name="Ghai R."/>
            <person name="Kavagutti S V."/>
        </authorList>
    </citation>
    <scope>NUCLEOTIDE SEQUENCE</scope>
</reference>
<name>A0A6J7IKL7_9ZZZZ</name>
<protein>
    <submittedName>
        <fullName evidence="1">Unannotated protein</fullName>
    </submittedName>
</protein>
<proteinExistence type="predicted"/>